<keyword evidence="2" id="KW-1185">Reference proteome</keyword>
<dbReference type="Proteomes" id="UP000035050">
    <property type="component" value="Plasmid pPO70-1"/>
</dbReference>
<geneLocation type="plasmid" evidence="1 2">
    <name>pPO70-1</name>
</geneLocation>
<dbReference type="PATRIC" id="fig|573737.6.peg.5276"/>
<reference evidence="1" key="1">
    <citation type="submission" date="2016-06" db="EMBL/GenBank/DDBJ databases">
        <title>Pandoraea oxalativorans DSM 23570 Genome Sequencing.</title>
        <authorList>
            <person name="Ee R."/>
            <person name="Lim Y.-L."/>
            <person name="Yong D."/>
            <person name="Yin W.-F."/>
            <person name="Chan K.-G."/>
        </authorList>
    </citation>
    <scope>NUCLEOTIDE SEQUENCE</scope>
    <source>
        <strain evidence="1">DSM 23570</strain>
        <plasmid evidence="1">pPO70-1</plasmid>
    </source>
</reference>
<gene>
    <name evidence="1" type="ORF">MB84_27290</name>
</gene>
<keyword evidence="1" id="KW-0614">Plasmid</keyword>
<proteinExistence type="predicted"/>
<name>A0A0G3IHC8_9BURK</name>
<dbReference type="AlphaFoldDB" id="A0A0G3IHC8"/>
<evidence type="ECO:0000313" key="1">
    <source>
        <dbReference type="EMBL" id="AKK24570.1"/>
    </source>
</evidence>
<dbReference type="RefSeq" id="WP_052653693.1">
    <property type="nucleotide sequence ID" value="NZ_CP011518.2"/>
</dbReference>
<organism evidence="1 2">
    <name type="scientific">Pandoraea oxalativorans</name>
    <dbReference type="NCBI Taxonomy" id="573737"/>
    <lineage>
        <taxon>Bacteria</taxon>
        <taxon>Pseudomonadati</taxon>
        <taxon>Pseudomonadota</taxon>
        <taxon>Betaproteobacteria</taxon>
        <taxon>Burkholderiales</taxon>
        <taxon>Burkholderiaceae</taxon>
        <taxon>Pandoraea</taxon>
    </lineage>
</organism>
<dbReference type="OrthoDB" id="4119964at2"/>
<dbReference type="EMBL" id="CP011518">
    <property type="protein sequence ID" value="AKK24570.1"/>
    <property type="molecule type" value="Genomic_DNA"/>
</dbReference>
<sequence length="292" mass="32696">MTLPDILYKYTSPKSALAVLESSRLRWAAPHTFNDIGEYQRMPCFEPSIADSYEAYVDRILDVAYGIKASEEVSLSEGAKALLHVCRMRAAQGTKRSWSKALVLQDRAADPDGVLAKGLRAFFQSPAGKTHLVLCLTGDPSNEVMWGTYAGEHAGCVLGFRHLPERGTPLLGAKPVVYTNHPYVSGSGLDFLLFGQSPAHLTAAREAVWYTKTPRWSYEEEWRVVTARELPADTEFQHFLFYPEELESITFCARAASDFVEQVRAIQREKYPHSRLFHMTADAGCWARTVVS</sequence>
<evidence type="ECO:0000313" key="2">
    <source>
        <dbReference type="Proteomes" id="UP000035050"/>
    </source>
</evidence>
<accession>A0A0G3IHC8</accession>
<evidence type="ECO:0008006" key="3">
    <source>
        <dbReference type="Google" id="ProtNLM"/>
    </source>
</evidence>
<dbReference type="KEGG" id="pox:MB84_27290"/>
<protein>
    <recommendedName>
        <fullName evidence="3">DUF2971 domain-containing protein</fullName>
    </recommendedName>
</protein>